<keyword evidence="7 12" id="KW-0418">Kinase</keyword>
<dbReference type="Gene3D" id="3.40.1190.20">
    <property type="match status" value="1"/>
</dbReference>
<feature type="active site" description="Proton acceptor" evidence="12">
    <location>
        <position position="257"/>
    </location>
</feature>
<protein>
    <recommendedName>
        <fullName evidence="3 12">Ribokinase</fullName>
        <shortName evidence="12">RK</shortName>
        <ecNumber evidence="2 12">2.7.1.15</ecNumber>
    </recommendedName>
</protein>
<comment type="cofactor">
    <cofactor evidence="12">
        <name>Mg(2+)</name>
        <dbReference type="ChEBI" id="CHEBI:18420"/>
    </cofactor>
    <text evidence="12">Requires a divalent cation, most likely magnesium in vivo, as an electrophilic catalyst to aid phosphoryl group transfer. It is the chelate of the metal and the nucleotide that is the actual substrate.</text>
</comment>
<dbReference type="HAMAP" id="MF_01987">
    <property type="entry name" value="Ribokinase"/>
    <property type="match status" value="1"/>
</dbReference>
<dbReference type="PANTHER" id="PTHR10584">
    <property type="entry name" value="SUGAR KINASE"/>
    <property type="match status" value="1"/>
</dbReference>
<evidence type="ECO:0000256" key="1">
    <source>
        <dbReference type="ARBA" id="ARBA00005380"/>
    </source>
</evidence>
<feature type="binding site" evidence="12">
    <location>
        <position position="253"/>
    </location>
    <ligand>
        <name>K(+)</name>
        <dbReference type="ChEBI" id="CHEBI:29103"/>
    </ligand>
</feature>
<gene>
    <name evidence="12 14" type="primary">rbsK</name>
    <name evidence="14" type="ORF">MOO47_06025</name>
</gene>
<sequence>MTNKIVVLGSLNMDTILTITQLPKPGETIKLINKNTASGGKGANQAVAAARAGGAITSFIGKIGADPAGQQLKEALIADKIDITNLTVDPQSGSGQAYVLLQENGQNSIVISGGTNDLVATADIDQAKSLIAKADFLIAQFEVPLATIDYAFAYAHSVGVKTILNPAPAKAAMPAELLRNTDLICPNETEAQAITGVTITDEESMRRADQIFNDLGCVRTIITVGEKGAFYADEVAHTSSFVPAFKVVAKDTTAAGDTFIGALAAQLNPDFSNLALAVLFANQSSALAVQKLGAQPSIPTLAEINALLNK</sequence>
<keyword evidence="4 12" id="KW-0808">Transferase</keyword>
<dbReference type="EC" id="2.7.1.15" evidence="2 12"/>
<proteinExistence type="inferred from homology"/>
<keyword evidence="6 12" id="KW-0547">Nucleotide-binding</keyword>
<dbReference type="InterPro" id="IPR011611">
    <property type="entry name" value="PfkB_dom"/>
</dbReference>
<dbReference type="PANTHER" id="PTHR10584:SF166">
    <property type="entry name" value="RIBOKINASE"/>
    <property type="match status" value="1"/>
</dbReference>
<feature type="binding site" evidence="12">
    <location>
        <begin position="40"/>
        <end position="44"/>
    </location>
    <ligand>
        <name>substrate</name>
    </ligand>
</feature>
<feature type="binding site" evidence="12">
    <location>
        <position position="187"/>
    </location>
    <ligand>
        <name>ATP</name>
        <dbReference type="ChEBI" id="CHEBI:30616"/>
    </ligand>
</feature>
<dbReference type="SUPFAM" id="SSF53613">
    <property type="entry name" value="Ribokinase-like"/>
    <property type="match status" value="1"/>
</dbReference>
<feature type="binding site" evidence="12">
    <location>
        <position position="257"/>
    </location>
    <ligand>
        <name>substrate</name>
    </ligand>
</feature>
<keyword evidence="10 12" id="KW-0630">Potassium</keyword>
<evidence type="ECO:0000256" key="10">
    <source>
        <dbReference type="ARBA" id="ARBA00022958"/>
    </source>
</evidence>
<dbReference type="EMBL" id="CP093365">
    <property type="protein sequence ID" value="UQS83332.1"/>
    <property type="molecule type" value="Genomic_DNA"/>
</dbReference>
<evidence type="ECO:0000256" key="3">
    <source>
        <dbReference type="ARBA" id="ARBA00016943"/>
    </source>
</evidence>
<evidence type="ECO:0000259" key="13">
    <source>
        <dbReference type="Pfam" id="PF00294"/>
    </source>
</evidence>
<comment type="similarity">
    <text evidence="12">Belongs to the carbohydrate kinase PfkB family. Ribokinase subfamily.</text>
</comment>
<evidence type="ECO:0000256" key="7">
    <source>
        <dbReference type="ARBA" id="ARBA00022777"/>
    </source>
</evidence>
<accession>A0ABY4PCS0</accession>
<comment type="subunit">
    <text evidence="12">Homodimer.</text>
</comment>
<dbReference type="InterPro" id="IPR029056">
    <property type="entry name" value="Ribokinase-like"/>
</dbReference>
<feature type="binding site" evidence="12">
    <location>
        <begin position="12"/>
        <end position="14"/>
    </location>
    <ligand>
        <name>substrate</name>
    </ligand>
</feature>
<feature type="binding site" evidence="12">
    <location>
        <position position="142"/>
    </location>
    <ligand>
        <name>substrate</name>
    </ligand>
</feature>
<feature type="binding site" evidence="12">
    <location>
        <position position="282"/>
    </location>
    <ligand>
        <name>ATP</name>
        <dbReference type="ChEBI" id="CHEBI:30616"/>
    </ligand>
</feature>
<dbReference type="GO" id="GO:0004747">
    <property type="term" value="F:ribokinase activity"/>
    <property type="evidence" value="ECO:0007669"/>
    <property type="project" value="UniProtKB-EC"/>
</dbReference>
<evidence type="ECO:0000256" key="2">
    <source>
        <dbReference type="ARBA" id="ARBA00012035"/>
    </source>
</evidence>
<feature type="binding site" evidence="12">
    <location>
        <begin position="223"/>
        <end position="228"/>
    </location>
    <ligand>
        <name>ATP</name>
        <dbReference type="ChEBI" id="CHEBI:30616"/>
    </ligand>
</feature>
<feature type="domain" description="Carbohydrate kinase PfkB" evidence="13">
    <location>
        <begin position="3"/>
        <end position="300"/>
    </location>
</feature>
<evidence type="ECO:0000256" key="9">
    <source>
        <dbReference type="ARBA" id="ARBA00022842"/>
    </source>
</evidence>
<dbReference type="NCBIfam" id="TIGR02152">
    <property type="entry name" value="D_ribokin_bact"/>
    <property type="match status" value="1"/>
</dbReference>
<keyword evidence="5 12" id="KW-0479">Metal-binding</keyword>
<organism evidence="14 15">
    <name type="scientific">Bombilactobacillus thymidiniphilus</name>
    <dbReference type="NCBI Taxonomy" id="2923363"/>
    <lineage>
        <taxon>Bacteria</taxon>
        <taxon>Bacillati</taxon>
        <taxon>Bacillota</taxon>
        <taxon>Bacilli</taxon>
        <taxon>Lactobacillales</taxon>
        <taxon>Lactobacillaceae</taxon>
        <taxon>Bombilactobacillus</taxon>
    </lineage>
</organism>
<keyword evidence="8 12" id="KW-0067">ATP-binding</keyword>
<dbReference type="CDD" id="cd01174">
    <property type="entry name" value="ribokinase"/>
    <property type="match status" value="1"/>
</dbReference>
<name>A0ABY4PCS0_9LACO</name>
<comment type="catalytic activity">
    <reaction evidence="12">
        <text>D-ribose + ATP = D-ribose 5-phosphate + ADP + H(+)</text>
        <dbReference type="Rhea" id="RHEA:13697"/>
        <dbReference type="ChEBI" id="CHEBI:15378"/>
        <dbReference type="ChEBI" id="CHEBI:30616"/>
        <dbReference type="ChEBI" id="CHEBI:47013"/>
        <dbReference type="ChEBI" id="CHEBI:78346"/>
        <dbReference type="ChEBI" id="CHEBI:456216"/>
        <dbReference type="EC" id="2.7.1.15"/>
    </reaction>
</comment>
<comment type="pathway">
    <text evidence="12">Carbohydrate metabolism; D-ribose degradation; D-ribose 5-phosphate from beta-D-ribopyranose: step 2/2.</text>
</comment>
<evidence type="ECO:0000256" key="8">
    <source>
        <dbReference type="ARBA" id="ARBA00022840"/>
    </source>
</evidence>
<evidence type="ECO:0000256" key="6">
    <source>
        <dbReference type="ARBA" id="ARBA00022741"/>
    </source>
</evidence>
<evidence type="ECO:0000313" key="15">
    <source>
        <dbReference type="Proteomes" id="UP000831947"/>
    </source>
</evidence>
<dbReference type="PRINTS" id="PR00990">
    <property type="entry name" value="RIBOKINASE"/>
</dbReference>
<evidence type="ECO:0000256" key="5">
    <source>
        <dbReference type="ARBA" id="ARBA00022723"/>
    </source>
</evidence>
<feature type="binding site" evidence="12">
    <location>
        <position position="288"/>
    </location>
    <ligand>
        <name>K(+)</name>
        <dbReference type="ChEBI" id="CHEBI:29103"/>
    </ligand>
</feature>
<feature type="binding site" evidence="12">
    <location>
        <position position="293"/>
    </location>
    <ligand>
        <name>K(+)</name>
        <dbReference type="ChEBI" id="CHEBI:29103"/>
    </ligand>
</feature>
<dbReference type="RefSeq" id="WP_249512558.1">
    <property type="nucleotide sequence ID" value="NZ_CP093365.1"/>
</dbReference>
<keyword evidence="11 12" id="KW-0119">Carbohydrate metabolism</keyword>
<evidence type="ECO:0000256" key="11">
    <source>
        <dbReference type="ARBA" id="ARBA00023277"/>
    </source>
</evidence>
<comment type="activity regulation">
    <text evidence="12">Activated by a monovalent cation that binds near, but not in, the active site. The most likely occupant of the site in vivo is potassium. Ion binding induces a conformational change that may alter substrate affinity.</text>
</comment>
<feature type="binding site" evidence="12">
    <location>
        <position position="251"/>
    </location>
    <ligand>
        <name>K(+)</name>
        <dbReference type="ChEBI" id="CHEBI:29103"/>
    </ligand>
</feature>
<dbReference type="InterPro" id="IPR002139">
    <property type="entry name" value="Ribo/fructo_kinase"/>
</dbReference>
<evidence type="ECO:0000313" key="14">
    <source>
        <dbReference type="EMBL" id="UQS83332.1"/>
    </source>
</evidence>
<feature type="binding site" evidence="12">
    <location>
        <position position="297"/>
    </location>
    <ligand>
        <name>K(+)</name>
        <dbReference type="ChEBI" id="CHEBI:29103"/>
    </ligand>
</feature>
<keyword evidence="15" id="KW-1185">Reference proteome</keyword>
<evidence type="ECO:0000256" key="4">
    <source>
        <dbReference type="ARBA" id="ARBA00022679"/>
    </source>
</evidence>
<keyword evidence="12" id="KW-0963">Cytoplasm</keyword>
<dbReference type="Proteomes" id="UP000831947">
    <property type="component" value="Chromosome"/>
</dbReference>
<dbReference type="InterPro" id="IPR011877">
    <property type="entry name" value="Ribokinase"/>
</dbReference>
<dbReference type="PROSITE" id="PS00584">
    <property type="entry name" value="PFKB_KINASES_2"/>
    <property type="match status" value="1"/>
</dbReference>
<feature type="binding site" evidence="12">
    <location>
        <begin position="256"/>
        <end position="257"/>
    </location>
    <ligand>
        <name>ATP</name>
        <dbReference type="ChEBI" id="CHEBI:30616"/>
    </ligand>
</feature>
<comment type="caution">
    <text evidence="12">Lacks conserved residue(s) required for the propagation of feature annotation.</text>
</comment>
<keyword evidence="9 12" id="KW-0460">Magnesium</keyword>
<dbReference type="InterPro" id="IPR002173">
    <property type="entry name" value="Carboh/pur_kinase_PfkB_CS"/>
</dbReference>
<reference evidence="14 15" key="1">
    <citation type="journal article" date="2022" name="Int. J. Syst. Evol. Microbiol.">
        <title>Apilactobacillus apisilvae sp. nov., Nicolia spurrieriana gen. nov. sp. nov., Bombilactobacillus folatiphilus sp. nov. and Bombilactobacillus thymidiniphilus sp. nov., four new lactic acid bacterial isolates from stingless bees Tetragonula carbonaria and Austroplebeia australis.</title>
        <authorList>
            <person name="Oliphant S.A."/>
            <person name="Watson-Haigh N.S."/>
            <person name="Sumby K.M."/>
            <person name="Gardner J."/>
            <person name="Groom S."/>
            <person name="Jiranek V."/>
        </authorList>
    </citation>
    <scope>NUCLEOTIDE SEQUENCE [LARGE SCALE GENOMIC DNA]</scope>
    <source>
        <strain evidence="14 15">SG4_A1</strain>
    </source>
</reference>
<dbReference type="Pfam" id="PF00294">
    <property type="entry name" value="PfkB"/>
    <property type="match status" value="1"/>
</dbReference>
<comment type="function">
    <text evidence="12">Catalyzes the phosphorylation of ribose at O-5 in a reaction requiring ATP and magnesium. The resulting D-ribose-5-phosphate can then be used either for sythesis of nucleotides, histidine, and tryptophan, or as a component of the pentose phosphate pathway.</text>
</comment>
<comment type="subcellular location">
    <subcellularLocation>
        <location evidence="12">Cytoplasm</location>
    </subcellularLocation>
</comment>
<evidence type="ECO:0000256" key="12">
    <source>
        <dbReference type="HAMAP-Rule" id="MF_01987"/>
    </source>
</evidence>
<feature type="binding site" evidence="12">
    <location>
        <position position="291"/>
    </location>
    <ligand>
        <name>K(+)</name>
        <dbReference type="ChEBI" id="CHEBI:29103"/>
    </ligand>
</feature>
<comment type="similarity">
    <text evidence="1">Belongs to the carbohydrate kinase pfkB family.</text>
</comment>